<evidence type="ECO:0000256" key="2">
    <source>
        <dbReference type="SAM" id="Phobius"/>
    </source>
</evidence>
<gene>
    <name evidence="3" type="ORF">MNOR_LOCUS25313</name>
</gene>
<keyword evidence="2" id="KW-0812">Transmembrane</keyword>
<evidence type="ECO:0008006" key="5">
    <source>
        <dbReference type="Google" id="ProtNLM"/>
    </source>
</evidence>
<dbReference type="InterPro" id="IPR040346">
    <property type="entry name" value="GEX1/Brambleberry"/>
</dbReference>
<dbReference type="EMBL" id="CAXKWB010024036">
    <property type="protein sequence ID" value="CAL4125806.1"/>
    <property type="molecule type" value="Genomic_DNA"/>
</dbReference>
<feature type="compositionally biased region" description="Acidic residues" evidence="1">
    <location>
        <begin position="149"/>
        <end position="162"/>
    </location>
</feature>
<dbReference type="Proteomes" id="UP001497623">
    <property type="component" value="Unassembled WGS sequence"/>
</dbReference>
<reference evidence="3 4" key="1">
    <citation type="submission" date="2024-05" db="EMBL/GenBank/DDBJ databases">
        <authorList>
            <person name="Wallberg A."/>
        </authorList>
    </citation>
    <scope>NUCLEOTIDE SEQUENCE [LARGE SCALE GENOMIC DNA]</scope>
</reference>
<evidence type="ECO:0000313" key="4">
    <source>
        <dbReference type="Proteomes" id="UP001497623"/>
    </source>
</evidence>
<feature type="compositionally biased region" description="Polar residues" evidence="1">
    <location>
        <begin position="139"/>
        <end position="148"/>
    </location>
</feature>
<dbReference type="PANTHER" id="PTHR33538">
    <property type="entry name" value="PROTEIN GAMETE EXPRESSED 1"/>
    <property type="match status" value="1"/>
</dbReference>
<keyword evidence="2" id="KW-0472">Membrane</keyword>
<dbReference type="PANTHER" id="PTHR33538:SF2">
    <property type="entry name" value="PROTEIN GAMETE EXPRESSED 1"/>
    <property type="match status" value="1"/>
</dbReference>
<evidence type="ECO:0000313" key="3">
    <source>
        <dbReference type="EMBL" id="CAL4125806.1"/>
    </source>
</evidence>
<comment type="caution">
    <text evidence="3">The sequence shown here is derived from an EMBL/GenBank/DDBJ whole genome shotgun (WGS) entry which is preliminary data.</text>
</comment>
<sequence length="168" mass="18647">MDEFTWFYAIVFYVSGVIVSMIATCTQRTLGARLPLLTLLGISLSVERSLAAWVLQSSDPDALQTDIHAVIWVVRRCCVTLAFFILTREAITYNDPAILTAARLEMLTETTSQIKSLIHLAPGNNSDLSSTTLKQLSSMFNESSASSDETYEPTDSEDDEIQAELSWQ</sequence>
<organism evidence="3 4">
    <name type="scientific">Meganyctiphanes norvegica</name>
    <name type="common">Northern krill</name>
    <name type="synonym">Thysanopoda norvegica</name>
    <dbReference type="NCBI Taxonomy" id="48144"/>
    <lineage>
        <taxon>Eukaryota</taxon>
        <taxon>Metazoa</taxon>
        <taxon>Ecdysozoa</taxon>
        <taxon>Arthropoda</taxon>
        <taxon>Crustacea</taxon>
        <taxon>Multicrustacea</taxon>
        <taxon>Malacostraca</taxon>
        <taxon>Eumalacostraca</taxon>
        <taxon>Eucarida</taxon>
        <taxon>Euphausiacea</taxon>
        <taxon>Euphausiidae</taxon>
        <taxon>Meganyctiphanes</taxon>
    </lineage>
</organism>
<feature type="transmembrane region" description="Helical" evidence="2">
    <location>
        <begin position="6"/>
        <end position="24"/>
    </location>
</feature>
<name>A0AAV2RJM4_MEGNR</name>
<proteinExistence type="predicted"/>
<keyword evidence="4" id="KW-1185">Reference proteome</keyword>
<keyword evidence="2" id="KW-1133">Transmembrane helix</keyword>
<feature type="region of interest" description="Disordered" evidence="1">
    <location>
        <begin position="139"/>
        <end position="168"/>
    </location>
</feature>
<dbReference type="AlphaFoldDB" id="A0AAV2RJM4"/>
<protein>
    <recommendedName>
        <fullName evidence="5">Transmembrane protein</fullName>
    </recommendedName>
</protein>
<accession>A0AAV2RJM4</accession>
<evidence type="ECO:0000256" key="1">
    <source>
        <dbReference type="SAM" id="MobiDB-lite"/>
    </source>
</evidence>
<feature type="non-terminal residue" evidence="3">
    <location>
        <position position="168"/>
    </location>
</feature>